<dbReference type="AlphaFoldDB" id="A0A5C3LQE7"/>
<organism evidence="1 2">
    <name type="scientific">Crucibulum laeve</name>
    <dbReference type="NCBI Taxonomy" id="68775"/>
    <lineage>
        <taxon>Eukaryota</taxon>
        <taxon>Fungi</taxon>
        <taxon>Dikarya</taxon>
        <taxon>Basidiomycota</taxon>
        <taxon>Agaricomycotina</taxon>
        <taxon>Agaricomycetes</taxon>
        <taxon>Agaricomycetidae</taxon>
        <taxon>Agaricales</taxon>
        <taxon>Agaricineae</taxon>
        <taxon>Nidulariaceae</taxon>
        <taxon>Crucibulum</taxon>
    </lineage>
</organism>
<dbReference type="OrthoDB" id="3131709at2759"/>
<reference evidence="1 2" key="1">
    <citation type="journal article" date="2019" name="Nat. Ecol. Evol.">
        <title>Megaphylogeny resolves global patterns of mushroom evolution.</title>
        <authorList>
            <person name="Varga T."/>
            <person name="Krizsan K."/>
            <person name="Foldi C."/>
            <person name="Dima B."/>
            <person name="Sanchez-Garcia M."/>
            <person name="Sanchez-Ramirez S."/>
            <person name="Szollosi G.J."/>
            <person name="Szarkandi J.G."/>
            <person name="Papp V."/>
            <person name="Albert L."/>
            <person name="Andreopoulos W."/>
            <person name="Angelini C."/>
            <person name="Antonin V."/>
            <person name="Barry K.W."/>
            <person name="Bougher N.L."/>
            <person name="Buchanan P."/>
            <person name="Buyck B."/>
            <person name="Bense V."/>
            <person name="Catcheside P."/>
            <person name="Chovatia M."/>
            <person name="Cooper J."/>
            <person name="Damon W."/>
            <person name="Desjardin D."/>
            <person name="Finy P."/>
            <person name="Geml J."/>
            <person name="Haridas S."/>
            <person name="Hughes K."/>
            <person name="Justo A."/>
            <person name="Karasinski D."/>
            <person name="Kautmanova I."/>
            <person name="Kiss B."/>
            <person name="Kocsube S."/>
            <person name="Kotiranta H."/>
            <person name="LaButti K.M."/>
            <person name="Lechner B.E."/>
            <person name="Liimatainen K."/>
            <person name="Lipzen A."/>
            <person name="Lukacs Z."/>
            <person name="Mihaltcheva S."/>
            <person name="Morgado L.N."/>
            <person name="Niskanen T."/>
            <person name="Noordeloos M.E."/>
            <person name="Ohm R.A."/>
            <person name="Ortiz-Santana B."/>
            <person name="Ovrebo C."/>
            <person name="Racz N."/>
            <person name="Riley R."/>
            <person name="Savchenko A."/>
            <person name="Shiryaev A."/>
            <person name="Soop K."/>
            <person name="Spirin V."/>
            <person name="Szebenyi C."/>
            <person name="Tomsovsky M."/>
            <person name="Tulloss R.E."/>
            <person name="Uehling J."/>
            <person name="Grigoriev I.V."/>
            <person name="Vagvolgyi C."/>
            <person name="Papp T."/>
            <person name="Martin F.M."/>
            <person name="Miettinen O."/>
            <person name="Hibbett D.S."/>
            <person name="Nagy L.G."/>
        </authorList>
    </citation>
    <scope>NUCLEOTIDE SEQUENCE [LARGE SCALE GENOMIC DNA]</scope>
    <source>
        <strain evidence="1 2">CBS 166.37</strain>
    </source>
</reference>
<gene>
    <name evidence="1" type="ORF">BDQ12DRAFT_738120</name>
</gene>
<accession>A0A5C3LQE7</accession>
<evidence type="ECO:0000313" key="1">
    <source>
        <dbReference type="EMBL" id="TFK34538.1"/>
    </source>
</evidence>
<dbReference type="Proteomes" id="UP000308652">
    <property type="component" value="Unassembled WGS sequence"/>
</dbReference>
<protein>
    <recommendedName>
        <fullName evidence="3">F-box domain-containing protein</fullName>
    </recommendedName>
</protein>
<name>A0A5C3LQE7_9AGAR</name>
<dbReference type="SUPFAM" id="SSF52047">
    <property type="entry name" value="RNI-like"/>
    <property type="match status" value="1"/>
</dbReference>
<sequence length="977" mass="108402">MASRDCGARMPAQALLRRFSAMASTLAFRSVAHGTNNNDASLSAIDSTTNEPTIYRKIIDIIKHGQNSHQPTTAQTHIRGRRDALHAELDTPTSVIAQSHTFRRAIAKVRHSVRTLIKRNNKAFTVPASDEPSTLLFEQCVNGTDVQNVSLGVDARLGIIAPTEHALNSIDHNRIQQDIAHSLPQSMGLNSANNNVCNIYASHPSNTVPPSTQIETVSVGVQVNESGLSTAQETLDNAPSPLIDMHMNSLPILGPGLDENTTAIPLNDLSLHDSSAEQETSGEPTSPSNLEFETQDDIYDESPAEGVAHSPAADKLQIMPFGVNSKKSGYFDINGLPNEVLCAILVAVCRMQPVQMFNNKLQRSHPVFSLQTVCKRWMGLLDSGSTVTQFISLNAGQSLGDMSLADLKWYLRAVERIIETDGEDLDSLSFGLDTYHDNRLGISTFCELVRLIPRTKAATIEIPILEEGEPGNTLGLNLSSIPLSQDHILESLDLQELTWKAHTGISTELPSQLRLPWMSIIEYPSWNRLSCLTLECPLSVTDCYAILQKCSSTLWSATFIDTEMGSAPTLQTLNYVSCSALDKLAIRSSKDFTALLNMVDFPILSTLDLRKNGQLVHPHALRGIHWPKIQQLIFHCDLDPNDILSLCPFLESVTELEWVGGFTAHQFHDTPIPVCMTKLSYLKIVFTFPSLFHPDKPKFERLMKNVLENANMLVSVEIPYLASVLEGATGKNITRLTVASQLTGAKLLSVLRNFPELIEGDFNVTDTTDRIRTQIHQNLQSLKLKCSGRMDDIFNSMQLIALTKLHLYFYPLTVASNECIRFPTFITPKKLHYLTMENFNVSTQSLVSALNKCDNLDTLIIKNNVSYIKDDMVNEFIYPSVRRCHLLCPKLKVLQLGPCDTTDGLVSNVVRIRMQLLAGARQTICSACGVDSTTMNSFNCEFGRYTSNTFDMRILEGFKEDGLSVEMSRNQDIYEEL</sequence>
<dbReference type="EMBL" id="ML213630">
    <property type="protein sequence ID" value="TFK34538.1"/>
    <property type="molecule type" value="Genomic_DNA"/>
</dbReference>
<evidence type="ECO:0008006" key="3">
    <source>
        <dbReference type="Google" id="ProtNLM"/>
    </source>
</evidence>
<dbReference type="InterPro" id="IPR032675">
    <property type="entry name" value="LRR_dom_sf"/>
</dbReference>
<keyword evidence="2" id="KW-1185">Reference proteome</keyword>
<evidence type="ECO:0000313" key="2">
    <source>
        <dbReference type="Proteomes" id="UP000308652"/>
    </source>
</evidence>
<dbReference type="Gene3D" id="3.80.10.10">
    <property type="entry name" value="Ribonuclease Inhibitor"/>
    <property type="match status" value="1"/>
</dbReference>
<proteinExistence type="predicted"/>